<proteinExistence type="predicted"/>
<name>A0ACC2MZ38_PERAE</name>
<protein>
    <submittedName>
        <fullName evidence="1">Uncharacterized protein</fullName>
    </submittedName>
</protein>
<evidence type="ECO:0000313" key="2">
    <source>
        <dbReference type="Proteomes" id="UP001234297"/>
    </source>
</evidence>
<accession>A0ACC2MZ38</accession>
<organism evidence="1 2">
    <name type="scientific">Persea americana</name>
    <name type="common">Avocado</name>
    <dbReference type="NCBI Taxonomy" id="3435"/>
    <lineage>
        <taxon>Eukaryota</taxon>
        <taxon>Viridiplantae</taxon>
        <taxon>Streptophyta</taxon>
        <taxon>Embryophyta</taxon>
        <taxon>Tracheophyta</taxon>
        <taxon>Spermatophyta</taxon>
        <taxon>Magnoliopsida</taxon>
        <taxon>Magnoliidae</taxon>
        <taxon>Laurales</taxon>
        <taxon>Lauraceae</taxon>
        <taxon>Persea</taxon>
    </lineage>
</organism>
<comment type="caution">
    <text evidence="1">The sequence shown here is derived from an EMBL/GenBank/DDBJ whole genome shotgun (WGS) entry which is preliminary data.</text>
</comment>
<gene>
    <name evidence="1" type="ORF">MRB53_004048</name>
</gene>
<dbReference type="EMBL" id="CM056809">
    <property type="protein sequence ID" value="KAJ8651025.1"/>
    <property type="molecule type" value="Genomic_DNA"/>
</dbReference>
<evidence type="ECO:0000313" key="1">
    <source>
        <dbReference type="EMBL" id="KAJ8651025.1"/>
    </source>
</evidence>
<dbReference type="Proteomes" id="UP001234297">
    <property type="component" value="Chromosome 1"/>
</dbReference>
<keyword evidence="2" id="KW-1185">Reference proteome</keyword>
<reference evidence="1 2" key="1">
    <citation type="journal article" date="2022" name="Hortic Res">
        <title>A haplotype resolved chromosomal level avocado genome allows analysis of novel avocado genes.</title>
        <authorList>
            <person name="Nath O."/>
            <person name="Fletcher S.J."/>
            <person name="Hayward A."/>
            <person name="Shaw L.M."/>
            <person name="Masouleh A.K."/>
            <person name="Furtado A."/>
            <person name="Henry R.J."/>
            <person name="Mitter N."/>
        </authorList>
    </citation>
    <scope>NUCLEOTIDE SEQUENCE [LARGE SCALE GENOMIC DNA]</scope>
    <source>
        <strain evidence="2">cv. Hass</strain>
    </source>
</reference>
<sequence length="502" mass="57501">MSSSSAAALLFARGIPLLPLRLRRIQPSALFLFPSLGRTSFCTATDSYEKVASAAASDSTAVCSSKDPSQYFRSDHPDYRRWKDKEEEILKDIEPITFHIKQILHSTRYKDGELLTAEDEKAVEKLLVHHPHSEDKIGCGLNSIMVDRHPQFKNSRCLFVVSLPLPSAFKASVKLLPLFNYFISNQYPSQKQKKKKKMTLKRPQPLLLFDAIYSQQEEHNTILSVEGKDEEEIENSTTYPLSLCLEEDNLLSLFSKEQEPNSKLPNIHLLNDPLLSSTRIEAVGWICRVVSHFSFSALTALLSVNYLDRFLVKISFQRDKPWMIHLTAVACLSLAVKIEETQVPLLLDLQVKGTRYVFEGKTIQRMELMVLSKLQWEMNPVTPLSFIEHIVRILGLKTHQHWDFFRRCESLMLSFIADSSVMCCLPSVIAAATVLHVMDEMELCDSVQYGRELLDHLNLDKEKVEHCWQLMQELRLRGRNQRWSVSPPASPDSVMGLLRELR</sequence>